<dbReference type="Pfam" id="PF08970">
    <property type="entry name" value="Sda"/>
    <property type="match status" value="1"/>
</dbReference>
<protein>
    <submittedName>
        <fullName evidence="1">Sporulation inhibitor A</fullName>
    </submittedName>
</protein>
<dbReference type="InterPro" id="IPR015064">
    <property type="entry name" value="Sda"/>
</dbReference>
<evidence type="ECO:0000313" key="2">
    <source>
        <dbReference type="Proteomes" id="UP000198553"/>
    </source>
</evidence>
<gene>
    <name evidence="1" type="ORF">SAMN05192533_1232</name>
</gene>
<dbReference type="RefSeq" id="WP_090750069.1">
    <property type="nucleotide sequence ID" value="NZ_FOBW01000023.1"/>
</dbReference>
<evidence type="ECO:0000313" key="1">
    <source>
        <dbReference type="EMBL" id="SEN84613.1"/>
    </source>
</evidence>
<dbReference type="AlphaFoldDB" id="A0A1H8JV70"/>
<proteinExistence type="predicted"/>
<dbReference type="SUPFAM" id="SSF100985">
    <property type="entry name" value="Sporulation inhibitor Sda"/>
    <property type="match status" value="1"/>
</dbReference>
<dbReference type="OrthoDB" id="2933732at2"/>
<dbReference type="Gene3D" id="1.10.287.1100">
    <property type="entry name" value="Sporulation inhibitor A"/>
    <property type="match status" value="1"/>
</dbReference>
<dbReference type="Proteomes" id="UP000198553">
    <property type="component" value="Unassembled WGS sequence"/>
</dbReference>
<name>A0A1H8JV70_9BACI</name>
<dbReference type="STRING" id="930146.SAMN05192533_1232"/>
<sequence length="52" mass="6100">MNKLSDDFLLEVYEKAIALDVDQEFINLLKQEMKRRKEIGHKYNQSASSPQS</sequence>
<dbReference type="EMBL" id="FOBW01000023">
    <property type="protein sequence ID" value="SEN84613.1"/>
    <property type="molecule type" value="Genomic_DNA"/>
</dbReference>
<dbReference type="InterPro" id="IPR036916">
    <property type="entry name" value="Sda_sf"/>
</dbReference>
<reference evidence="2" key="1">
    <citation type="submission" date="2016-10" db="EMBL/GenBank/DDBJ databases">
        <authorList>
            <person name="Varghese N."/>
            <person name="Submissions S."/>
        </authorList>
    </citation>
    <scope>NUCLEOTIDE SEQUENCE [LARGE SCALE GENOMIC DNA]</scope>
    <source>
        <strain evidence="2">B48,IBRC-M 10115,DSM 25386,CECT 8001</strain>
    </source>
</reference>
<organism evidence="1 2">
    <name type="scientific">Mesobacillus persicus</name>
    <dbReference type="NCBI Taxonomy" id="930146"/>
    <lineage>
        <taxon>Bacteria</taxon>
        <taxon>Bacillati</taxon>
        <taxon>Bacillota</taxon>
        <taxon>Bacilli</taxon>
        <taxon>Bacillales</taxon>
        <taxon>Bacillaceae</taxon>
        <taxon>Mesobacillus</taxon>
    </lineage>
</organism>
<accession>A0A1H8JV70</accession>
<keyword evidence="2" id="KW-1185">Reference proteome</keyword>